<feature type="transmembrane region" description="Helical" evidence="5">
    <location>
        <begin position="135"/>
        <end position="154"/>
    </location>
</feature>
<evidence type="ECO:0000256" key="2">
    <source>
        <dbReference type="ARBA" id="ARBA00022692"/>
    </source>
</evidence>
<feature type="transmembrane region" description="Helical" evidence="5">
    <location>
        <begin position="185"/>
        <end position="201"/>
    </location>
</feature>
<dbReference type="InterPro" id="IPR051533">
    <property type="entry name" value="WaaL-like"/>
</dbReference>
<evidence type="ECO:0000256" key="1">
    <source>
        <dbReference type="ARBA" id="ARBA00004141"/>
    </source>
</evidence>
<evidence type="ECO:0000313" key="7">
    <source>
        <dbReference type="EMBL" id="MFC0207539.1"/>
    </source>
</evidence>
<feature type="transmembrane region" description="Helical" evidence="5">
    <location>
        <begin position="208"/>
        <end position="225"/>
    </location>
</feature>
<proteinExistence type="predicted"/>
<comment type="caution">
    <text evidence="7">The sequence shown here is derived from an EMBL/GenBank/DDBJ whole genome shotgun (WGS) entry which is preliminary data.</text>
</comment>
<keyword evidence="8" id="KW-1185">Reference proteome</keyword>
<feature type="domain" description="O-antigen ligase-related" evidence="6">
    <location>
        <begin position="211"/>
        <end position="359"/>
    </location>
</feature>
<evidence type="ECO:0000256" key="5">
    <source>
        <dbReference type="SAM" id="Phobius"/>
    </source>
</evidence>
<feature type="transmembrane region" description="Helical" evidence="5">
    <location>
        <begin position="231"/>
        <end position="247"/>
    </location>
</feature>
<evidence type="ECO:0000256" key="4">
    <source>
        <dbReference type="ARBA" id="ARBA00023136"/>
    </source>
</evidence>
<keyword evidence="7" id="KW-0436">Ligase</keyword>
<feature type="transmembrane region" description="Helical" evidence="5">
    <location>
        <begin position="58"/>
        <end position="75"/>
    </location>
</feature>
<keyword evidence="3 5" id="KW-1133">Transmembrane helix</keyword>
<feature type="transmembrane region" description="Helical" evidence="5">
    <location>
        <begin position="108"/>
        <end position="128"/>
    </location>
</feature>
<evidence type="ECO:0000256" key="3">
    <source>
        <dbReference type="ARBA" id="ARBA00022989"/>
    </source>
</evidence>
<accession>A0ABV6D4F7</accession>
<dbReference type="GO" id="GO:0016874">
    <property type="term" value="F:ligase activity"/>
    <property type="evidence" value="ECO:0007669"/>
    <property type="project" value="UniProtKB-KW"/>
</dbReference>
<feature type="transmembrane region" description="Helical" evidence="5">
    <location>
        <begin position="254"/>
        <end position="275"/>
    </location>
</feature>
<feature type="transmembrane region" description="Helical" evidence="5">
    <location>
        <begin position="347"/>
        <end position="368"/>
    </location>
</feature>
<dbReference type="PANTHER" id="PTHR37422">
    <property type="entry name" value="TEICHURONIC ACID BIOSYNTHESIS PROTEIN TUAE"/>
    <property type="match status" value="1"/>
</dbReference>
<dbReference type="PANTHER" id="PTHR37422:SF21">
    <property type="entry name" value="EXOQ-LIKE PROTEIN"/>
    <property type="match status" value="1"/>
</dbReference>
<organism evidence="7 8">
    <name type="scientific">Chelativorans intermedius</name>
    <dbReference type="NCBI Taxonomy" id="515947"/>
    <lineage>
        <taxon>Bacteria</taxon>
        <taxon>Pseudomonadati</taxon>
        <taxon>Pseudomonadota</taxon>
        <taxon>Alphaproteobacteria</taxon>
        <taxon>Hyphomicrobiales</taxon>
        <taxon>Phyllobacteriaceae</taxon>
        <taxon>Chelativorans</taxon>
    </lineage>
</organism>
<evidence type="ECO:0000313" key="8">
    <source>
        <dbReference type="Proteomes" id="UP001589755"/>
    </source>
</evidence>
<dbReference type="Proteomes" id="UP001589755">
    <property type="component" value="Unassembled WGS sequence"/>
</dbReference>
<evidence type="ECO:0000259" key="6">
    <source>
        <dbReference type="Pfam" id="PF04932"/>
    </source>
</evidence>
<sequence>MSSIANPTRTEGARAGWPVVRLCTLLATVLATVTIVSFHPFEPAGPQPDEGGDLVNQLGFGFLGAVALFGLFTLVDRRVATTLLSPWWLALLALMGLSVLQAPSPPDALRAGIYTMTGLFIMAAALTLPRDAAGFSTMLATMAVIVLGLCYYGVLALPEVAIHGAEGPEAQHAGLWRGSFAHKNIASPVMATLCFAGIYLWRRGWRFGGGLIFVLALVFMVNAGSKATMSVMPLVAIMVLLPGICGMRFLAPLLVALTLCLMGLVTLGVVFIGPLGDLHDAFLPDVTYTGRTTLWAFMGEMLAQRPWAGYGLEGFWNSDTVLLADQPFDRDWDIRGIVHGHNSYLDLAIAMGLPALAIAIVAFVVAPLRDFLRTPPLRENVLLADFFLMIAAFALINALFESFFFRRVDPVWLFLVFSLLGLRLTARFPVTGHV</sequence>
<reference evidence="7 8" key="1">
    <citation type="submission" date="2024-09" db="EMBL/GenBank/DDBJ databases">
        <authorList>
            <person name="Sun Q."/>
            <person name="Mori K."/>
        </authorList>
    </citation>
    <scope>NUCLEOTIDE SEQUENCE [LARGE SCALE GENOMIC DNA]</scope>
    <source>
        <strain evidence="7 8">CCM 8543</strain>
    </source>
</reference>
<protein>
    <submittedName>
        <fullName evidence="7">O-antigen ligase family protein</fullName>
    </submittedName>
</protein>
<comment type="subcellular location">
    <subcellularLocation>
        <location evidence="1">Membrane</location>
        <topology evidence="1">Multi-pass membrane protein</topology>
    </subcellularLocation>
</comment>
<keyword evidence="4 5" id="KW-0472">Membrane</keyword>
<gene>
    <name evidence="7" type="ORF">ACFFJ2_03885</name>
</gene>
<dbReference type="Pfam" id="PF04932">
    <property type="entry name" value="Wzy_C"/>
    <property type="match status" value="1"/>
</dbReference>
<feature type="transmembrane region" description="Helical" evidence="5">
    <location>
        <begin position="82"/>
        <end position="102"/>
    </location>
</feature>
<dbReference type="RefSeq" id="WP_261519200.1">
    <property type="nucleotide sequence ID" value="NZ_JAODNW010000003.1"/>
</dbReference>
<feature type="transmembrane region" description="Helical" evidence="5">
    <location>
        <begin position="19"/>
        <end position="38"/>
    </location>
</feature>
<dbReference type="InterPro" id="IPR007016">
    <property type="entry name" value="O-antigen_ligase-rel_domated"/>
</dbReference>
<feature type="transmembrane region" description="Helical" evidence="5">
    <location>
        <begin position="380"/>
        <end position="400"/>
    </location>
</feature>
<keyword evidence="2 5" id="KW-0812">Transmembrane</keyword>
<name>A0ABV6D4F7_9HYPH</name>
<dbReference type="EMBL" id="JBHLXD010000004">
    <property type="protein sequence ID" value="MFC0207539.1"/>
    <property type="molecule type" value="Genomic_DNA"/>
</dbReference>